<gene>
    <name evidence="3" type="ORF">Esi_0151_0064</name>
</gene>
<proteinExistence type="predicted"/>
<feature type="region of interest" description="Disordered" evidence="1">
    <location>
        <begin position="15"/>
        <end position="42"/>
    </location>
</feature>
<feature type="region of interest" description="Disordered" evidence="1">
    <location>
        <begin position="210"/>
        <end position="240"/>
    </location>
</feature>
<evidence type="ECO:0000256" key="1">
    <source>
        <dbReference type="SAM" id="MobiDB-lite"/>
    </source>
</evidence>
<feature type="domain" description="A-kinase anchor protein 7-like phosphoesterase" evidence="2">
    <location>
        <begin position="42"/>
        <end position="291"/>
    </location>
</feature>
<dbReference type="GO" id="GO:0016301">
    <property type="term" value="F:kinase activity"/>
    <property type="evidence" value="ECO:0007669"/>
    <property type="project" value="UniProtKB-KW"/>
</dbReference>
<dbReference type="InParanoid" id="D8LFT6"/>
<dbReference type="GO" id="GO:0005829">
    <property type="term" value="C:cytosol"/>
    <property type="evidence" value="ECO:0007669"/>
    <property type="project" value="TreeGrafter"/>
</dbReference>
<accession>D8LFT6</accession>
<dbReference type="eggNOG" id="KOG2814">
    <property type="taxonomic scope" value="Eukaryota"/>
</dbReference>
<sequence>MISAFVLYMAARHGGGGAPRGRNRWAGASARPRGNASRPPRPTHFLSVRIDNPQIWAKISTIQGDILAGNQHLTDAAIPVQASHLTLFVLTLSEKDGSLQQARDTLEHCGDLLLEHGLSPEVDLQASASRAESVPDDHMHPAALAIGDSNETAPGVAAASPLMLSFRDLGHFRNKILFAKLVEDEQATRLRGLASSLHRRFSEAGLVEEAAGFPSRKGEKRGDGDGGGGSGSGTSSDSFEFTPHLTIMKTSKLRDRGTLIPADSYDRYQNGFVVGHHAPSSVELSSMLEKEDVPPLEGWEPRPYYKCEHRLGLCTPAV</sequence>
<dbReference type="PANTHER" id="PTHR15934:SF2">
    <property type="entry name" value="A-KINASE ANCHOR PROTEIN 7-LIKE PHOSPHOESTERASE DOMAIN-CONTAINING PROTEIN"/>
    <property type="match status" value="1"/>
</dbReference>
<protein>
    <submittedName>
        <fullName evidence="3">Similar to A-kinase anchoring protein 18 gamma</fullName>
    </submittedName>
</protein>
<dbReference type="GO" id="GO:0010738">
    <property type="term" value="P:regulation of protein kinase A signaling"/>
    <property type="evidence" value="ECO:0007669"/>
    <property type="project" value="TreeGrafter"/>
</dbReference>
<dbReference type="EMBL" id="FN649760">
    <property type="protein sequence ID" value="CBN75660.1"/>
    <property type="molecule type" value="Genomic_DNA"/>
</dbReference>
<evidence type="ECO:0000313" key="4">
    <source>
        <dbReference type="Proteomes" id="UP000002630"/>
    </source>
</evidence>
<dbReference type="Proteomes" id="UP000002630">
    <property type="component" value="Unassembled WGS sequence"/>
</dbReference>
<dbReference type="STRING" id="2880.D8LFT6"/>
<dbReference type="Gene3D" id="3.90.1140.10">
    <property type="entry name" value="Cyclic phosphodiesterase"/>
    <property type="match status" value="1"/>
</dbReference>
<evidence type="ECO:0000313" key="3">
    <source>
        <dbReference type="EMBL" id="CBN75660.1"/>
    </source>
</evidence>
<dbReference type="PANTHER" id="PTHR15934">
    <property type="entry name" value="RNA 2',3'-CYCLIC PHOSPHODIESTERASE"/>
    <property type="match status" value="1"/>
</dbReference>
<dbReference type="InterPro" id="IPR052641">
    <property type="entry name" value="AKAP7_isoform_gamma"/>
</dbReference>
<keyword evidence="4" id="KW-1185">Reference proteome</keyword>
<evidence type="ECO:0000259" key="2">
    <source>
        <dbReference type="Pfam" id="PF10469"/>
    </source>
</evidence>
<dbReference type="InterPro" id="IPR019510">
    <property type="entry name" value="AKAP7-like_phosphoesterase"/>
</dbReference>
<dbReference type="AlphaFoldDB" id="D8LFT6"/>
<name>D8LFT6_ECTSI</name>
<organism evidence="3 4">
    <name type="scientific">Ectocarpus siliculosus</name>
    <name type="common">Brown alga</name>
    <name type="synonym">Conferva siliculosa</name>
    <dbReference type="NCBI Taxonomy" id="2880"/>
    <lineage>
        <taxon>Eukaryota</taxon>
        <taxon>Sar</taxon>
        <taxon>Stramenopiles</taxon>
        <taxon>Ochrophyta</taxon>
        <taxon>PX clade</taxon>
        <taxon>Phaeophyceae</taxon>
        <taxon>Ectocarpales</taxon>
        <taxon>Ectocarpaceae</taxon>
        <taxon>Ectocarpus</taxon>
    </lineage>
</organism>
<reference evidence="3 4" key="1">
    <citation type="journal article" date="2010" name="Nature">
        <title>The Ectocarpus genome and the independent evolution of multicellularity in brown algae.</title>
        <authorList>
            <person name="Cock J.M."/>
            <person name="Sterck L."/>
            <person name="Rouze P."/>
            <person name="Scornet D."/>
            <person name="Allen A.E."/>
            <person name="Amoutzias G."/>
            <person name="Anthouard V."/>
            <person name="Artiguenave F."/>
            <person name="Aury J.M."/>
            <person name="Badger J.H."/>
            <person name="Beszteri B."/>
            <person name="Billiau K."/>
            <person name="Bonnet E."/>
            <person name="Bothwell J.H."/>
            <person name="Bowler C."/>
            <person name="Boyen C."/>
            <person name="Brownlee C."/>
            <person name="Carrano C.J."/>
            <person name="Charrier B."/>
            <person name="Cho G.Y."/>
            <person name="Coelho S.M."/>
            <person name="Collen J."/>
            <person name="Corre E."/>
            <person name="Da Silva C."/>
            <person name="Delage L."/>
            <person name="Delaroque N."/>
            <person name="Dittami S.M."/>
            <person name="Doulbeau S."/>
            <person name="Elias M."/>
            <person name="Farnham G."/>
            <person name="Gachon C.M."/>
            <person name="Gschloessl B."/>
            <person name="Heesch S."/>
            <person name="Jabbari K."/>
            <person name="Jubin C."/>
            <person name="Kawai H."/>
            <person name="Kimura K."/>
            <person name="Kloareg B."/>
            <person name="Kupper F.C."/>
            <person name="Lang D."/>
            <person name="Le Bail A."/>
            <person name="Leblanc C."/>
            <person name="Lerouge P."/>
            <person name="Lohr M."/>
            <person name="Lopez P.J."/>
            <person name="Martens C."/>
            <person name="Maumus F."/>
            <person name="Michel G."/>
            <person name="Miranda-Saavedra D."/>
            <person name="Morales J."/>
            <person name="Moreau H."/>
            <person name="Motomura T."/>
            <person name="Nagasato C."/>
            <person name="Napoli C.A."/>
            <person name="Nelson D.R."/>
            <person name="Nyvall-Collen P."/>
            <person name="Peters A.F."/>
            <person name="Pommier C."/>
            <person name="Potin P."/>
            <person name="Poulain J."/>
            <person name="Quesneville H."/>
            <person name="Read B."/>
            <person name="Rensing S.A."/>
            <person name="Ritter A."/>
            <person name="Rousvoal S."/>
            <person name="Samanta M."/>
            <person name="Samson G."/>
            <person name="Schroeder D.C."/>
            <person name="Segurens B."/>
            <person name="Strittmatter M."/>
            <person name="Tonon T."/>
            <person name="Tregear J.W."/>
            <person name="Valentin K."/>
            <person name="von Dassow P."/>
            <person name="Yamagishi T."/>
            <person name="Van de Peer Y."/>
            <person name="Wincker P."/>
        </authorList>
    </citation>
    <scope>NUCLEOTIDE SEQUENCE [LARGE SCALE GENOMIC DNA]</scope>
    <source>
        <strain evidence="4">Ec32 / CCAP1310/4</strain>
    </source>
</reference>
<dbReference type="OrthoDB" id="277832at2759"/>
<dbReference type="Pfam" id="PF10469">
    <property type="entry name" value="AKAP7_NLS"/>
    <property type="match status" value="1"/>
</dbReference>
<dbReference type="GO" id="GO:0034237">
    <property type="term" value="F:protein kinase A regulatory subunit binding"/>
    <property type="evidence" value="ECO:0007669"/>
    <property type="project" value="TreeGrafter"/>
</dbReference>